<proteinExistence type="predicted"/>
<evidence type="ECO:0000256" key="3">
    <source>
        <dbReference type="PROSITE-ProRule" id="PRU00175"/>
    </source>
</evidence>
<dbReference type="InterPro" id="IPR001841">
    <property type="entry name" value="Znf_RING"/>
</dbReference>
<feature type="region of interest" description="Disordered" evidence="4">
    <location>
        <begin position="134"/>
        <end position="153"/>
    </location>
</feature>
<accession>A0A8R2NXM1</accession>
<dbReference type="RefSeq" id="XP_029348243.1">
    <property type="nucleotide sequence ID" value="XM_029492383.1"/>
</dbReference>
<dbReference type="Proteomes" id="UP000007819">
    <property type="component" value="Unassembled WGS sequence"/>
</dbReference>
<reference evidence="6" key="2">
    <citation type="submission" date="2022-06" db="UniProtKB">
        <authorList>
            <consortium name="EnsemblMetazoa"/>
        </authorList>
    </citation>
    <scope>IDENTIFICATION</scope>
</reference>
<dbReference type="Gene3D" id="3.30.40.10">
    <property type="entry name" value="Zinc/RING finger domain, C3HC4 (zinc finger)"/>
    <property type="match status" value="1"/>
</dbReference>
<evidence type="ECO:0000256" key="2">
    <source>
        <dbReference type="ARBA" id="ARBA00022833"/>
    </source>
</evidence>
<dbReference type="SUPFAM" id="SSF57850">
    <property type="entry name" value="RING/U-box"/>
    <property type="match status" value="1"/>
</dbReference>
<organism evidence="6 7">
    <name type="scientific">Acyrthosiphon pisum</name>
    <name type="common">Pea aphid</name>
    <dbReference type="NCBI Taxonomy" id="7029"/>
    <lineage>
        <taxon>Eukaryota</taxon>
        <taxon>Metazoa</taxon>
        <taxon>Ecdysozoa</taxon>
        <taxon>Arthropoda</taxon>
        <taxon>Hexapoda</taxon>
        <taxon>Insecta</taxon>
        <taxon>Pterygota</taxon>
        <taxon>Neoptera</taxon>
        <taxon>Paraneoptera</taxon>
        <taxon>Hemiptera</taxon>
        <taxon>Sternorrhyncha</taxon>
        <taxon>Aphidomorpha</taxon>
        <taxon>Aphidoidea</taxon>
        <taxon>Aphididae</taxon>
        <taxon>Macrosiphini</taxon>
        <taxon>Acyrthosiphon</taxon>
    </lineage>
</organism>
<protein>
    <recommendedName>
        <fullName evidence="5">RING-type domain-containing protein</fullName>
    </recommendedName>
</protein>
<evidence type="ECO:0000256" key="1">
    <source>
        <dbReference type="ARBA" id="ARBA00022771"/>
    </source>
</evidence>
<evidence type="ECO:0000313" key="6">
    <source>
        <dbReference type="EnsemblMetazoa" id="XP_029348243.1"/>
    </source>
</evidence>
<dbReference type="GeneID" id="107883795"/>
<feature type="domain" description="RING-type" evidence="5">
    <location>
        <begin position="214"/>
        <end position="251"/>
    </location>
</feature>
<name>A0A8R2NXM1_ACYPI</name>
<sequence>MTATRQLTLGTITVKEFLLQCSHSTETYLRQEINWHNNIEQDENMQASDHQEDENMQANDLRDDENMQANVHQDDENQQENDNNERDVIVYDQIEPLQHVVNVIENNSYSDDGVYFPFLRPRIRSIERNDSDESVVNDGINRPLNNENESPSHQEIHWNEEDFIIPEELDPDIIYMMEIEENRRILEIQNLPYVQVQVPEVLPPVETGNQANMCVACLDAESTHALSPCGHKSLCLMCLKSLVTERCPICNSIFTSYLRIW</sequence>
<keyword evidence="7" id="KW-1185">Reference proteome</keyword>
<dbReference type="EnsemblMetazoa" id="XM_029492383.1">
    <property type="protein sequence ID" value="XP_029348243.1"/>
    <property type="gene ID" value="LOC107883795"/>
</dbReference>
<evidence type="ECO:0000313" key="7">
    <source>
        <dbReference type="Proteomes" id="UP000007819"/>
    </source>
</evidence>
<keyword evidence="1 3" id="KW-0479">Metal-binding</keyword>
<dbReference type="GO" id="GO:0008270">
    <property type="term" value="F:zinc ion binding"/>
    <property type="evidence" value="ECO:0007669"/>
    <property type="project" value="UniProtKB-KW"/>
</dbReference>
<dbReference type="Pfam" id="PF13920">
    <property type="entry name" value="zf-C3HC4_3"/>
    <property type="match status" value="1"/>
</dbReference>
<dbReference type="AlphaFoldDB" id="A0A8R2NXM1"/>
<dbReference type="PROSITE" id="PS50089">
    <property type="entry name" value="ZF_RING_2"/>
    <property type="match status" value="1"/>
</dbReference>
<dbReference type="OrthoDB" id="6614346at2759"/>
<reference evidence="7" key="1">
    <citation type="submission" date="2010-06" db="EMBL/GenBank/DDBJ databases">
        <authorList>
            <person name="Jiang H."/>
            <person name="Abraham K."/>
            <person name="Ali S."/>
            <person name="Alsbrooks S.L."/>
            <person name="Anim B.N."/>
            <person name="Anosike U.S."/>
            <person name="Attaway T."/>
            <person name="Bandaranaike D.P."/>
            <person name="Battles P.K."/>
            <person name="Bell S.N."/>
            <person name="Bell A.V."/>
            <person name="Beltran B."/>
            <person name="Bickham C."/>
            <person name="Bustamante Y."/>
            <person name="Caleb T."/>
            <person name="Canada A."/>
            <person name="Cardenas V."/>
            <person name="Carter K."/>
            <person name="Chacko J."/>
            <person name="Chandrabose M.N."/>
            <person name="Chavez D."/>
            <person name="Chavez A."/>
            <person name="Chen L."/>
            <person name="Chu H.-S."/>
            <person name="Claassen K.J."/>
            <person name="Cockrell R."/>
            <person name="Collins M."/>
            <person name="Cooper J.A."/>
            <person name="Cree A."/>
            <person name="Curry S.M."/>
            <person name="Da Y."/>
            <person name="Dao M.D."/>
            <person name="Das B."/>
            <person name="Davila M.-L."/>
            <person name="Davy-Carroll L."/>
            <person name="Denson S."/>
            <person name="Dinh H."/>
            <person name="Ebong V.E."/>
            <person name="Edwards J.R."/>
            <person name="Egan A."/>
            <person name="El-Daye J."/>
            <person name="Escobedo L."/>
            <person name="Fernandez S."/>
            <person name="Fernando P.R."/>
            <person name="Flagg N."/>
            <person name="Forbes L.D."/>
            <person name="Fowler R.G."/>
            <person name="Fu Q."/>
            <person name="Gabisi R.A."/>
            <person name="Ganer J."/>
            <person name="Garbino Pronczuk A."/>
            <person name="Garcia R.M."/>
            <person name="Garner T."/>
            <person name="Garrett T.E."/>
            <person name="Gonzalez D.A."/>
            <person name="Hamid H."/>
            <person name="Hawkins E.S."/>
            <person name="Hirani K."/>
            <person name="Hogues M.E."/>
            <person name="Hollins B."/>
            <person name="Hsiao C.-H."/>
            <person name="Jabil R."/>
            <person name="James M.L."/>
            <person name="Jhangiani S.N."/>
            <person name="Johnson B."/>
            <person name="Johnson Q."/>
            <person name="Joshi V."/>
            <person name="Kalu J.B."/>
            <person name="Kam C."/>
            <person name="Kashfia A."/>
            <person name="Keebler J."/>
            <person name="Kisamo H."/>
            <person name="Kovar C.L."/>
            <person name="Lago L.A."/>
            <person name="Lai C.-Y."/>
            <person name="Laidlaw J."/>
            <person name="Lara F."/>
            <person name="Le T.-K."/>
            <person name="Lee S.L."/>
            <person name="Legall F.H."/>
            <person name="Lemon S.J."/>
            <person name="Lewis L.R."/>
            <person name="Li B."/>
            <person name="Liu Y."/>
            <person name="Liu Y.-S."/>
            <person name="Lopez J."/>
            <person name="Lozado R.J."/>
            <person name="Lu J."/>
            <person name="Madu R.C."/>
            <person name="Maheshwari M."/>
            <person name="Maheshwari R."/>
            <person name="Malloy K."/>
            <person name="Martinez E."/>
            <person name="Mathew T."/>
            <person name="Mercado I.C."/>
            <person name="Mercado C."/>
            <person name="Meyer B."/>
            <person name="Montgomery K."/>
            <person name="Morgan M.B."/>
            <person name="Munidasa M."/>
            <person name="Nazareth L.V."/>
            <person name="Nelson J."/>
            <person name="Ng B.M."/>
            <person name="Nguyen N.B."/>
            <person name="Nguyen P.Q."/>
            <person name="Nguyen T."/>
            <person name="Obregon M."/>
            <person name="Okwuonu G.O."/>
            <person name="Onwere C.G."/>
            <person name="Orozco G."/>
            <person name="Parra A."/>
            <person name="Patel S."/>
            <person name="Patil S."/>
            <person name="Perez A."/>
            <person name="Perez Y."/>
            <person name="Pham C."/>
            <person name="Primus E.L."/>
            <person name="Pu L.-L."/>
            <person name="Puazo M."/>
            <person name="Qin X."/>
            <person name="Quiroz J.B."/>
            <person name="Reese J."/>
            <person name="Richards S."/>
            <person name="Rives C.M."/>
            <person name="Robberts R."/>
            <person name="Ruiz S.J."/>
            <person name="Ruiz M.J."/>
            <person name="Santibanez J."/>
            <person name="Schneider B.W."/>
            <person name="Sisson I."/>
            <person name="Smith M."/>
            <person name="Sodergren E."/>
            <person name="Song X.-Z."/>
            <person name="Song B.B."/>
            <person name="Summersgill H."/>
            <person name="Thelus R."/>
            <person name="Thornton R.D."/>
            <person name="Trejos Z.Y."/>
            <person name="Usmani K."/>
            <person name="Vattathil S."/>
            <person name="Villasana D."/>
            <person name="Walker D.L."/>
            <person name="Wang S."/>
            <person name="Wang K."/>
            <person name="White C.S."/>
            <person name="Williams A.C."/>
            <person name="Williamson J."/>
            <person name="Wilson K."/>
            <person name="Woghiren I.O."/>
            <person name="Woodworth J.R."/>
            <person name="Worley K.C."/>
            <person name="Wright R.A."/>
            <person name="Wu W."/>
            <person name="Young L."/>
            <person name="Zhang L."/>
            <person name="Zhang J."/>
            <person name="Zhu Y."/>
            <person name="Muzny D.M."/>
            <person name="Weinstock G."/>
            <person name="Gibbs R.A."/>
        </authorList>
    </citation>
    <scope>NUCLEOTIDE SEQUENCE [LARGE SCALE GENOMIC DNA]</scope>
    <source>
        <strain evidence="7">LSR1</strain>
    </source>
</reference>
<keyword evidence="1 3" id="KW-0863">Zinc-finger</keyword>
<keyword evidence="2" id="KW-0862">Zinc</keyword>
<evidence type="ECO:0000256" key="4">
    <source>
        <dbReference type="SAM" id="MobiDB-lite"/>
    </source>
</evidence>
<evidence type="ECO:0000259" key="5">
    <source>
        <dbReference type="PROSITE" id="PS50089"/>
    </source>
</evidence>
<dbReference type="InterPro" id="IPR013083">
    <property type="entry name" value="Znf_RING/FYVE/PHD"/>
</dbReference>